<evidence type="ECO:0000256" key="5">
    <source>
        <dbReference type="ARBA" id="ARBA00023002"/>
    </source>
</evidence>
<evidence type="ECO:0000256" key="9">
    <source>
        <dbReference type="RuleBase" id="RU000461"/>
    </source>
</evidence>
<dbReference type="Proteomes" id="UP001327560">
    <property type="component" value="Chromosome 1"/>
</dbReference>
<sequence length="506" mass="56987">MELLSYLHPLLLFLLLHGFGFLVLLRRTRSSFTTSKFPPSPPRLPIIGNLHQLIGPLPHRTLRAMAARHGPLMLLQLGQVPSLVVSSVDMAREVMKNQDHHFASRPSLTVPNILLRHGRDVAFAPYGEYWRQLKKVSLLHLLSAKMVRSFRHVREEEVAAMIDDISRVCSSAAPFDVTAILNSLAKHVISRVTLGKNSKDESWGDYIDSIMGEASAAMGAFHVGDYFPSLPWLSKVTGLESRIKKMVHGIEVILDEIIANHKNRARGDDNPETKDFVNILISLQDDPEMKQFISDETIKSVVTDMYAAGMDSTHIAIEWAMAELMRNPKAMKKLQDEVRGAKANSEQMITEDDLSNMDYLRAVIKESMRLHPPGPLLVPRELTEETTIEGFRIPKGTRTFINVWAIGRDSKIWKDPEEFRPERFLGSSIDYRGQHFELTPFGAGRRICPGIGFAAAVVELSVANLVNQFDWKLPNGMKEEDMDMGEVFGITMRKKTGLQLVATPRF</sequence>
<dbReference type="InterPro" id="IPR001128">
    <property type="entry name" value="Cyt_P450"/>
</dbReference>
<keyword evidence="10" id="KW-0812">Transmembrane</keyword>
<evidence type="ECO:0000256" key="3">
    <source>
        <dbReference type="ARBA" id="ARBA00022617"/>
    </source>
</evidence>
<evidence type="ECO:0000256" key="7">
    <source>
        <dbReference type="ARBA" id="ARBA00023033"/>
    </source>
</evidence>
<keyword evidence="4 8" id="KW-0479">Metal-binding</keyword>
<dbReference type="EMBL" id="CP136890">
    <property type="protein sequence ID" value="WOK94657.1"/>
    <property type="molecule type" value="Genomic_DNA"/>
</dbReference>
<keyword evidence="12" id="KW-1185">Reference proteome</keyword>
<reference evidence="11 12" key="1">
    <citation type="submission" date="2023-10" db="EMBL/GenBank/DDBJ databases">
        <title>Chromosome-scale genome assembly provides insights into flower coloration mechanisms of Canna indica.</title>
        <authorList>
            <person name="Li C."/>
        </authorList>
    </citation>
    <scope>NUCLEOTIDE SEQUENCE [LARGE SCALE GENOMIC DNA]</scope>
    <source>
        <tissue evidence="11">Flower</tissue>
    </source>
</reference>
<evidence type="ECO:0000256" key="10">
    <source>
        <dbReference type="SAM" id="Phobius"/>
    </source>
</evidence>
<evidence type="ECO:0000256" key="1">
    <source>
        <dbReference type="ARBA" id="ARBA00001971"/>
    </source>
</evidence>
<comment type="cofactor">
    <cofactor evidence="1 8">
        <name>heme</name>
        <dbReference type="ChEBI" id="CHEBI:30413"/>
    </cofactor>
</comment>
<keyword evidence="5 9" id="KW-0560">Oxidoreductase</keyword>
<organism evidence="11 12">
    <name type="scientific">Canna indica</name>
    <name type="common">Indian-shot</name>
    <dbReference type="NCBI Taxonomy" id="4628"/>
    <lineage>
        <taxon>Eukaryota</taxon>
        <taxon>Viridiplantae</taxon>
        <taxon>Streptophyta</taxon>
        <taxon>Embryophyta</taxon>
        <taxon>Tracheophyta</taxon>
        <taxon>Spermatophyta</taxon>
        <taxon>Magnoliopsida</taxon>
        <taxon>Liliopsida</taxon>
        <taxon>Zingiberales</taxon>
        <taxon>Cannaceae</taxon>
        <taxon>Canna</taxon>
    </lineage>
</organism>
<keyword evidence="3 8" id="KW-0349">Heme</keyword>
<evidence type="ECO:0000256" key="8">
    <source>
        <dbReference type="PIRSR" id="PIRSR602401-1"/>
    </source>
</evidence>
<keyword evidence="7 9" id="KW-0503">Monooxygenase</keyword>
<dbReference type="SUPFAM" id="SSF48264">
    <property type="entry name" value="Cytochrome P450"/>
    <property type="match status" value="1"/>
</dbReference>
<gene>
    <name evidence="11" type="ORF">Cni_G03362</name>
</gene>
<dbReference type="PROSITE" id="PS00086">
    <property type="entry name" value="CYTOCHROME_P450"/>
    <property type="match status" value="1"/>
</dbReference>
<dbReference type="GO" id="GO:0004497">
    <property type="term" value="F:monooxygenase activity"/>
    <property type="evidence" value="ECO:0007669"/>
    <property type="project" value="UniProtKB-KW"/>
</dbReference>
<dbReference type="InterPro" id="IPR002401">
    <property type="entry name" value="Cyt_P450_E_grp-I"/>
</dbReference>
<dbReference type="InterPro" id="IPR036396">
    <property type="entry name" value="Cyt_P450_sf"/>
</dbReference>
<dbReference type="Pfam" id="PF00067">
    <property type="entry name" value="p450"/>
    <property type="match status" value="1"/>
</dbReference>
<name>A0AAQ3Q3G6_9LILI</name>
<proteinExistence type="inferred from homology"/>
<feature type="transmembrane region" description="Helical" evidence="10">
    <location>
        <begin position="6"/>
        <end position="25"/>
    </location>
</feature>
<protein>
    <submittedName>
        <fullName evidence="11">Cytochrome P450</fullName>
    </submittedName>
</protein>
<keyword evidence="10" id="KW-0472">Membrane</keyword>
<dbReference type="GO" id="GO:0016705">
    <property type="term" value="F:oxidoreductase activity, acting on paired donors, with incorporation or reduction of molecular oxygen"/>
    <property type="evidence" value="ECO:0007669"/>
    <property type="project" value="InterPro"/>
</dbReference>
<dbReference type="CDD" id="cd11072">
    <property type="entry name" value="CYP71-like"/>
    <property type="match status" value="1"/>
</dbReference>
<evidence type="ECO:0000256" key="6">
    <source>
        <dbReference type="ARBA" id="ARBA00023004"/>
    </source>
</evidence>
<dbReference type="AlphaFoldDB" id="A0AAQ3Q3G6"/>
<dbReference type="Gene3D" id="1.10.630.10">
    <property type="entry name" value="Cytochrome P450"/>
    <property type="match status" value="1"/>
</dbReference>
<dbReference type="PANTHER" id="PTHR47955:SF19">
    <property type="entry name" value="CYTOCHROME P450 71A9-LIKE ISOFORM X1"/>
    <property type="match status" value="1"/>
</dbReference>
<evidence type="ECO:0000256" key="4">
    <source>
        <dbReference type="ARBA" id="ARBA00022723"/>
    </source>
</evidence>
<dbReference type="PRINTS" id="PR00463">
    <property type="entry name" value="EP450I"/>
</dbReference>
<keyword evidence="6 8" id="KW-0408">Iron</keyword>
<keyword evidence="10" id="KW-1133">Transmembrane helix</keyword>
<dbReference type="InterPro" id="IPR017972">
    <property type="entry name" value="Cyt_P450_CS"/>
</dbReference>
<dbReference type="FunFam" id="1.10.630.10:FF:000011">
    <property type="entry name" value="Cytochrome P450 83B1"/>
    <property type="match status" value="1"/>
</dbReference>
<evidence type="ECO:0000313" key="11">
    <source>
        <dbReference type="EMBL" id="WOK94657.1"/>
    </source>
</evidence>
<accession>A0AAQ3Q3G6</accession>
<dbReference type="PRINTS" id="PR00385">
    <property type="entry name" value="P450"/>
</dbReference>
<feature type="binding site" description="axial binding residue" evidence="8">
    <location>
        <position position="448"/>
    </location>
    <ligand>
        <name>heme</name>
        <dbReference type="ChEBI" id="CHEBI:30413"/>
    </ligand>
    <ligandPart>
        <name>Fe</name>
        <dbReference type="ChEBI" id="CHEBI:18248"/>
    </ligandPart>
</feature>
<dbReference type="GO" id="GO:0005506">
    <property type="term" value="F:iron ion binding"/>
    <property type="evidence" value="ECO:0007669"/>
    <property type="project" value="InterPro"/>
</dbReference>
<evidence type="ECO:0000313" key="12">
    <source>
        <dbReference type="Proteomes" id="UP001327560"/>
    </source>
</evidence>
<comment type="similarity">
    <text evidence="2 9">Belongs to the cytochrome P450 family.</text>
</comment>
<dbReference type="GO" id="GO:0020037">
    <property type="term" value="F:heme binding"/>
    <property type="evidence" value="ECO:0007669"/>
    <property type="project" value="InterPro"/>
</dbReference>
<dbReference type="PANTHER" id="PTHR47955">
    <property type="entry name" value="CYTOCHROME P450 FAMILY 71 PROTEIN"/>
    <property type="match status" value="1"/>
</dbReference>
<evidence type="ECO:0000256" key="2">
    <source>
        <dbReference type="ARBA" id="ARBA00010617"/>
    </source>
</evidence>